<dbReference type="AlphaFoldDB" id="A0A9P0JRF6"/>
<keyword evidence="2" id="KW-1185">Reference proteome</keyword>
<sequence length="91" mass="10886">MYICRLFMNYFNLDTTQRLMVCILTIEHMWDTLGRRLRQYYGEFQTVAALEQAMANEWGQIPQNTIAREDEICYPSPGRKYSFLITISNYQ</sequence>
<protein>
    <submittedName>
        <fullName evidence="1">Uncharacterized protein</fullName>
    </submittedName>
</protein>
<comment type="caution">
    <text evidence="1">The sequence shown here is derived from an EMBL/GenBank/DDBJ whole genome shotgun (WGS) entry which is preliminary data.</text>
</comment>
<evidence type="ECO:0000313" key="2">
    <source>
        <dbReference type="Proteomes" id="UP001152888"/>
    </source>
</evidence>
<gene>
    <name evidence="1" type="ORF">ACAOBT_LOCUS2759</name>
</gene>
<dbReference type="Proteomes" id="UP001152888">
    <property type="component" value="Unassembled WGS sequence"/>
</dbReference>
<accession>A0A9P0JRF6</accession>
<dbReference type="EMBL" id="CAKOFQ010006678">
    <property type="protein sequence ID" value="CAH1958655.1"/>
    <property type="molecule type" value="Genomic_DNA"/>
</dbReference>
<reference evidence="1" key="1">
    <citation type="submission" date="2022-03" db="EMBL/GenBank/DDBJ databases">
        <authorList>
            <person name="Sayadi A."/>
        </authorList>
    </citation>
    <scope>NUCLEOTIDE SEQUENCE</scope>
</reference>
<evidence type="ECO:0000313" key="1">
    <source>
        <dbReference type="EMBL" id="CAH1958655.1"/>
    </source>
</evidence>
<name>A0A9P0JRF6_ACAOB</name>
<organism evidence="1 2">
    <name type="scientific">Acanthoscelides obtectus</name>
    <name type="common">Bean weevil</name>
    <name type="synonym">Bruchus obtectus</name>
    <dbReference type="NCBI Taxonomy" id="200917"/>
    <lineage>
        <taxon>Eukaryota</taxon>
        <taxon>Metazoa</taxon>
        <taxon>Ecdysozoa</taxon>
        <taxon>Arthropoda</taxon>
        <taxon>Hexapoda</taxon>
        <taxon>Insecta</taxon>
        <taxon>Pterygota</taxon>
        <taxon>Neoptera</taxon>
        <taxon>Endopterygota</taxon>
        <taxon>Coleoptera</taxon>
        <taxon>Polyphaga</taxon>
        <taxon>Cucujiformia</taxon>
        <taxon>Chrysomeloidea</taxon>
        <taxon>Chrysomelidae</taxon>
        <taxon>Bruchinae</taxon>
        <taxon>Bruchini</taxon>
        <taxon>Acanthoscelides</taxon>
    </lineage>
</organism>
<proteinExistence type="predicted"/>